<evidence type="ECO:0000313" key="7">
    <source>
        <dbReference type="EMBL" id="VEN37144.1"/>
    </source>
</evidence>
<dbReference type="InterPro" id="IPR056277">
    <property type="entry name" value="PPIase_AIP"/>
</dbReference>
<feature type="domain" description="AIP/AIPL N-terminal FKBP-type PPIase" evidence="6">
    <location>
        <begin position="23"/>
        <end position="149"/>
    </location>
</feature>
<keyword evidence="2" id="KW-0963">Cytoplasm</keyword>
<dbReference type="OrthoDB" id="5829758at2759"/>
<evidence type="ECO:0000256" key="5">
    <source>
        <dbReference type="PROSITE-ProRule" id="PRU00339"/>
    </source>
</evidence>
<proteinExistence type="predicted"/>
<accession>A0A653BNT9</accession>
<dbReference type="GO" id="GO:0005737">
    <property type="term" value="C:cytoplasm"/>
    <property type="evidence" value="ECO:0007669"/>
    <property type="project" value="UniProtKB-SubCell"/>
</dbReference>
<dbReference type="Pfam" id="PF23322">
    <property type="entry name" value="PPIase_AIP"/>
    <property type="match status" value="1"/>
</dbReference>
<evidence type="ECO:0000259" key="6">
    <source>
        <dbReference type="Pfam" id="PF23322"/>
    </source>
</evidence>
<dbReference type="GO" id="GO:0003755">
    <property type="term" value="F:peptidyl-prolyl cis-trans isomerase activity"/>
    <property type="evidence" value="ECO:0007669"/>
    <property type="project" value="InterPro"/>
</dbReference>
<dbReference type="PANTHER" id="PTHR11242:SF0">
    <property type="entry name" value="TPR_REGION DOMAIN-CONTAINING PROTEIN"/>
    <property type="match status" value="1"/>
</dbReference>
<evidence type="ECO:0000256" key="2">
    <source>
        <dbReference type="ARBA" id="ARBA00022490"/>
    </source>
</evidence>
<sequence length="322" mass="37599">MSEGKGLIVKRTIYAGTKTPEFRDGTKIHFHFQTKLCNKDQTVIDDSRKMGHGEPLNLVLGKKFKLEVWEAILQKMALNEVASFTVDKSLVMEYPFVSKTLRDHHKPQEERKKNHCCAMTLQNEGVGYDDLNDLLKRPTDLEFIIEVVKVEQPDEYEKESWQMEECEKLEMVPKLKEQGNKEFQKKDYAKAAEIYSKAIGMLEQLMLKEKPYDTDWMNLDKQKVPILLNYAQCKLFEGDYYAVIEHCTNVLKSDKENVKAYFRRAKAHSAVWDVEEAKKDFKKVLELDNTLASAVKKEIADLEKRVKERDCTEKEKLKKLFT</sequence>
<dbReference type="Gene3D" id="1.25.40.10">
    <property type="entry name" value="Tetratricopeptide repeat domain"/>
    <property type="match status" value="1"/>
</dbReference>
<dbReference type="PANTHER" id="PTHR11242">
    <property type="entry name" value="ARYL HYDROCARBON RECEPTOR INTERACTING PROTEIN RELATED"/>
    <property type="match status" value="1"/>
</dbReference>
<dbReference type="SUPFAM" id="SSF54534">
    <property type="entry name" value="FKBP-like"/>
    <property type="match status" value="1"/>
</dbReference>
<name>A0A653BNT9_CALMS</name>
<dbReference type="SMART" id="SM00028">
    <property type="entry name" value="TPR"/>
    <property type="match status" value="3"/>
</dbReference>
<evidence type="ECO:0000313" key="8">
    <source>
        <dbReference type="Proteomes" id="UP000410492"/>
    </source>
</evidence>
<dbReference type="EMBL" id="CAACVG010003061">
    <property type="protein sequence ID" value="VEN37144.1"/>
    <property type="molecule type" value="Genomic_DNA"/>
</dbReference>
<keyword evidence="8" id="KW-1185">Reference proteome</keyword>
<dbReference type="Proteomes" id="UP000410492">
    <property type="component" value="Unassembled WGS sequence"/>
</dbReference>
<gene>
    <name evidence="7" type="ORF">CALMAC_LOCUS2495</name>
</gene>
<dbReference type="InterPro" id="IPR046357">
    <property type="entry name" value="PPIase_dom_sf"/>
</dbReference>
<dbReference type="PROSITE" id="PS50005">
    <property type="entry name" value="TPR"/>
    <property type="match status" value="1"/>
</dbReference>
<evidence type="ECO:0000256" key="4">
    <source>
        <dbReference type="ARBA" id="ARBA00022803"/>
    </source>
</evidence>
<comment type="subcellular location">
    <subcellularLocation>
        <location evidence="1">Cytoplasm</location>
    </subcellularLocation>
</comment>
<dbReference type="AlphaFoldDB" id="A0A653BNT9"/>
<protein>
    <recommendedName>
        <fullName evidence="6">AIP/AIPL N-terminal FKBP-type PPIase domain-containing protein</fullName>
    </recommendedName>
</protein>
<dbReference type="SUPFAM" id="SSF48452">
    <property type="entry name" value="TPR-like"/>
    <property type="match status" value="1"/>
</dbReference>
<evidence type="ECO:0000256" key="1">
    <source>
        <dbReference type="ARBA" id="ARBA00004496"/>
    </source>
</evidence>
<keyword evidence="3" id="KW-0677">Repeat</keyword>
<dbReference type="FunFam" id="1.25.40.10:FF:000052">
    <property type="entry name" value="Aryl-hydrocarbon-interacting protein-like 1"/>
    <property type="match status" value="1"/>
</dbReference>
<reference evidence="7 8" key="1">
    <citation type="submission" date="2019-01" db="EMBL/GenBank/DDBJ databases">
        <authorList>
            <person name="Sayadi A."/>
        </authorList>
    </citation>
    <scope>NUCLEOTIDE SEQUENCE [LARGE SCALE GENOMIC DNA]</scope>
</reference>
<dbReference type="InterPro" id="IPR039663">
    <property type="entry name" value="AIP/AIPL1/TTC9"/>
</dbReference>
<dbReference type="InterPro" id="IPR019734">
    <property type="entry name" value="TPR_rpt"/>
</dbReference>
<feature type="repeat" description="TPR" evidence="5">
    <location>
        <begin position="258"/>
        <end position="291"/>
    </location>
</feature>
<dbReference type="Gene3D" id="3.10.50.40">
    <property type="match status" value="1"/>
</dbReference>
<keyword evidence="4 5" id="KW-0802">TPR repeat</keyword>
<evidence type="ECO:0000256" key="3">
    <source>
        <dbReference type="ARBA" id="ARBA00022737"/>
    </source>
</evidence>
<dbReference type="Pfam" id="PF13181">
    <property type="entry name" value="TPR_8"/>
    <property type="match status" value="1"/>
</dbReference>
<dbReference type="InterPro" id="IPR011990">
    <property type="entry name" value="TPR-like_helical_dom_sf"/>
</dbReference>
<organism evidence="7 8">
    <name type="scientific">Callosobruchus maculatus</name>
    <name type="common">Southern cowpea weevil</name>
    <name type="synonym">Pulse bruchid</name>
    <dbReference type="NCBI Taxonomy" id="64391"/>
    <lineage>
        <taxon>Eukaryota</taxon>
        <taxon>Metazoa</taxon>
        <taxon>Ecdysozoa</taxon>
        <taxon>Arthropoda</taxon>
        <taxon>Hexapoda</taxon>
        <taxon>Insecta</taxon>
        <taxon>Pterygota</taxon>
        <taxon>Neoptera</taxon>
        <taxon>Endopterygota</taxon>
        <taxon>Coleoptera</taxon>
        <taxon>Polyphaga</taxon>
        <taxon>Cucujiformia</taxon>
        <taxon>Chrysomeloidea</taxon>
        <taxon>Chrysomelidae</taxon>
        <taxon>Bruchinae</taxon>
        <taxon>Bruchini</taxon>
        <taxon>Callosobruchus</taxon>
    </lineage>
</organism>